<protein>
    <recommendedName>
        <fullName evidence="4">DUF929 domain-containing protein</fullName>
    </recommendedName>
</protein>
<dbReference type="Proteomes" id="UP000002308">
    <property type="component" value="Chromosome"/>
</dbReference>
<dbReference type="Pfam" id="PF06053">
    <property type="entry name" value="DUF929"/>
    <property type="match status" value="1"/>
</dbReference>
<evidence type="ECO:0008006" key="4">
    <source>
        <dbReference type="Google" id="ProtNLM"/>
    </source>
</evidence>
<evidence type="ECO:0000313" key="2">
    <source>
        <dbReference type="EMBL" id="ACP46888.1"/>
    </source>
</evidence>
<accession>C3NB72</accession>
<dbReference type="InterPro" id="IPR036249">
    <property type="entry name" value="Thioredoxin-like_sf"/>
</dbReference>
<dbReference type="SUPFAM" id="SSF52833">
    <property type="entry name" value="Thioredoxin-like"/>
    <property type="match status" value="1"/>
</dbReference>
<reference evidence="2 3" key="1">
    <citation type="journal article" date="2009" name="Proc. Natl. Acad. Sci. U.S.A.">
        <title>Biogeography of the Sulfolobus islandicus pan-genome.</title>
        <authorList>
            <person name="Reno M.L."/>
            <person name="Held N.L."/>
            <person name="Fields C.J."/>
            <person name="Burke P.V."/>
            <person name="Whitaker R.J."/>
        </authorList>
    </citation>
    <scope>NUCLEOTIDE SEQUENCE [LARGE SCALE GENOMIC DNA]</scope>
    <source>
        <strain evidence="3">Y.G.57.14 / Yellowstone #1</strain>
    </source>
</reference>
<organism evidence="2 3">
    <name type="scientific">Saccharolobus islandicus (strain Y.G.57.14 / Yellowstone #1)</name>
    <name type="common">Sulfolobus islandicus</name>
    <dbReference type="NCBI Taxonomy" id="439386"/>
    <lineage>
        <taxon>Archaea</taxon>
        <taxon>Thermoproteota</taxon>
        <taxon>Thermoprotei</taxon>
        <taxon>Sulfolobales</taxon>
        <taxon>Sulfolobaceae</taxon>
        <taxon>Saccharolobus</taxon>
    </lineage>
</organism>
<dbReference type="InterPro" id="IPR009272">
    <property type="entry name" value="DUF929"/>
</dbReference>
<dbReference type="EMBL" id="CP001403">
    <property type="protein sequence ID" value="ACP46888.1"/>
    <property type="molecule type" value="Genomic_DNA"/>
</dbReference>
<keyword evidence="1" id="KW-0472">Membrane</keyword>
<evidence type="ECO:0000256" key="1">
    <source>
        <dbReference type="SAM" id="Phobius"/>
    </source>
</evidence>
<dbReference type="KEGG" id="siy:YG5714_2660"/>
<feature type="transmembrane region" description="Helical" evidence="1">
    <location>
        <begin position="7"/>
        <end position="27"/>
    </location>
</feature>
<name>C3NB72_SACI7</name>
<keyword evidence="1" id="KW-1133">Transmembrane helix</keyword>
<dbReference type="RefSeq" id="WP_012716737.1">
    <property type="nucleotide sequence ID" value="NC_012622.1"/>
</dbReference>
<keyword evidence="1" id="KW-0812">Transmembrane</keyword>
<dbReference type="HOGENOM" id="CLU_077328_0_0_2"/>
<dbReference type="GeneID" id="7806280"/>
<evidence type="ECO:0000313" key="3">
    <source>
        <dbReference type="Proteomes" id="UP000002308"/>
    </source>
</evidence>
<dbReference type="AlphaFoldDB" id="C3NB72"/>
<gene>
    <name evidence="2" type="ordered locus">YG5714_2660</name>
</gene>
<proteinExistence type="predicted"/>
<sequence>MRRQTLRYIYFTIVIVAIIVIAGSVLLQLRSTSSPLIGQSISNDVYNQLLEISNQGYNISALPTNYFKVLPLNFSSNGKPAIIYVGAEWCPYCAAERWALIIALLRFGNFSNLEYMLSSSTDVYPNTPTFTFANSTYSSTYISFYGIEYQDRNYQPLDKVPTQIYNMWEEYGNLSIPFIITEYHYKVGTSIDPGLISGHNWTYVLEQLQNPNSLVYKEIYSEANLITEMICKVDGYKPYNVCSHFMQDSSNSSPLYLVPSLPSQRRDSSVSSSLIPPLIREYISHFVSSQKAPT</sequence>